<evidence type="ECO:0000313" key="1">
    <source>
        <dbReference type="EMBL" id="QVY60975.1"/>
    </source>
</evidence>
<evidence type="ECO:0000313" key="2">
    <source>
        <dbReference type="Proteomes" id="UP000679247"/>
    </source>
</evidence>
<dbReference type="RefSeq" id="WP_214475851.1">
    <property type="nucleotide sequence ID" value="NZ_CP071709.1"/>
</dbReference>
<evidence type="ECO:0008006" key="3">
    <source>
        <dbReference type="Google" id="ProtNLM"/>
    </source>
</evidence>
<protein>
    <recommendedName>
        <fullName evidence="3">DUF1828 domain-containing protein</fullName>
    </recommendedName>
</protein>
<accession>A0ABX8FA22</accession>
<gene>
    <name evidence="1" type="ORF">J1899_18690</name>
</gene>
<dbReference type="EMBL" id="CP071709">
    <property type="protein sequence ID" value="QVY60975.1"/>
    <property type="molecule type" value="Genomic_DNA"/>
</dbReference>
<dbReference type="Proteomes" id="UP000679247">
    <property type="component" value="Chromosome"/>
</dbReference>
<name>A0ABX8FA22_9BACI</name>
<sequence length="118" mass="13979">MIRQAVYYDEIDAMIYPYWYGIRFEDDDVDWSEETFYFDVTAPFERIKTTDLDDSLMSVSIDSAEILKSTLRPNRLGISLSRIKARALEQDANVHYIRQFILLVADVEECLLLNNQRW</sequence>
<proteinExistence type="predicted"/>
<reference evidence="1 2" key="1">
    <citation type="submission" date="2021-03" db="EMBL/GenBank/DDBJ databases">
        <title>The first data on the complete genome of the tetrodotoxin-producing bacterium.</title>
        <authorList>
            <person name="Melnikova D.I."/>
            <person name="Nijland R."/>
            <person name="Magarlamov T.Y."/>
        </authorList>
    </citation>
    <scope>NUCLEOTIDE SEQUENCE [LARGE SCALE GENOMIC DNA]</scope>
    <source>
        <strain evidence="1 2">1839</strain>
    </source>
</reference>
<organism evidence="1 2">
    <name type="scientific">Cytobacillus gottheilii</name>
    <dbReference type="NCBI Taxonomy" id="859144"/>
    <lineage>
        <taxon>Bacteria</taxon>
        <taxon>Bacillati</taxon>
        <taxon>Bacillota</taxon>
        <taxon>Bacilli</taxon>
        <taxon>Bacillales</taxon>
        <taxon>Bacillaceae</taxon>
        <taxon>Cytobacillus</taxon>
    </lineage>
</organism>
<keyword evidence="2" id="KW-1185">Reference proteome</keyword>